<organism evidence="2 3">
    <name type="scientific">Austropuccinia psidii MF-1</name>
    <dbReference type="NCBI Taxonomy" id="1389203"/>
    <lineage>
        <taxon>Eukaryota</taxon>
        <taxon>Fungi</taxon>
        <taxon>Dikarya</taxon>
        <taxon>Basidiomycota</taxon>
        <taxon>Pucciniomycotina</taxon>
        <taxon>Pucciniomycetes</taxon>
        <taxon>Pucciniales</taxon>
        <taxon>Sphaerophragmiaceae</taxon>
        <taxon>Austropuccinia</taxon>
    </lineage>
</organism>
<dbReference type="InterPro" id="IPR036397">
    <property type="entry name" value="RNaseH_sf"/>
</dbReference>
<gene>
    <name evidence="2" type="ORF">O181_037021</name>
</gene>
<keyword evidence="3" id="KW-1185">Reference proteome</keyword>
<reference evidence="2" key="1">
    <citation type="submission" date="2021-03" db="EMBL/GenBank/DDBJ databases">
        <title>Draft genome sequence of rust myrtle Austropuccinia psidii MF-1, a brazilian biotype.</title>
        <authorList>
            <person name="Quecine M.C."/>
            <person name="Pachon D.M.R."/>
            <person name="Bonatelli M.L."/>
            <person name="Correr F.H."/>
            <person name="Franceschini L.M."/>
            <person name="Leite T.F."/>
            <person name="Margarido G.R.A."/>
            <person name="Almeida C.A."/>
            <person name="Ferrarezi J.A."/>
            <person name="Labate C.A."/>
        </authorList>
    </citation>
    <scope>NUCLEOTIDE SEQUENCE</scope>
    <source>
        <strain evidence="2">MF-1</strain>
    </source>
</reference>
<sequence length="231" mass="26160">MDKCSPIIGKKLSLSKAYHPHTDGLGESMIKTLEDMVRTLCAYGLEFKDCDCFSHDWCTPSPEPELTYKTSIHPGTKQTPAILEKGWNLKLPQYLLRKDLVEIHPASCSFKGILEKVIKHKVRCMEHSFEYAKNKWDKSCSTPDVKVGDLVLVPTTNFNKIKGFKKLKDSFSGPFALSALLGENEIEVELSEELRNKHPNFPVSLIKPYKSSDGEKFPLRNKVPQNIPPIE</sequence>
<dbReference type="OrthoDB" id="3158924at2759"/>
<dbReference type="GO" id="GO:0003676">
    <property type="term" value="F:nucleic acid binding"/>
    <property type="evidence" value="ECO:0007669"/>
    <property type="project" value="InterPro"/>
</dbReference>
<dbReference type="AlphaFoldDB" id="A0A9Q3HAE4"/>
<evidence type="ECO:0000313" key="3">
    <source>
        <dbReference type="Proteomes" id="UP000765509"/>
    </source>
</evidence>
<evidence type="ECO:0000313" key="2">
    <source>
        <dbReference type="EMBL" id="MBW0497306.1"/>
    </source>
</evidence>
<dbReference type="SUPFAM" id="SSF53098">
    <property type="entry name" value="Ribonuclease H-like"/>
    <property type="match status" value="1"/>
</dbReference>
<proteinExistence type="predicted"/>
<feature type="domain" description="Tf2-1-like SH3-like" evidence="1">
    <location>
        <begin position="148"/>
        <end position="210"/>
    </location>
</feature>
<name>A0A9Q3HAE4_9BASI</name>
<dbReference type="Proteomes" id="UP000765509">
    <property type="component" value="Unassembled WGS sequence"/>
</dbReference>
<comment type="caution">
    <text evidence="2">The sequence shown here is derived from an EMBL/GenBank/DDBJ whole genome shotgun (WGS) entry which is preliminary data.</text>
</comment>
<evidence type="ECO:0000259" key="1">
    <source>
        <dbReference type="Pfam" id="PF24626"/>
    </source>
</evidence>
<dbReference type="Pfam" id="PF24626">
    <property type="entry name" value="SH3_Tf2-1"/>
    <property type="match status" value="1"/>
</dbReference>
<protein>
    <recommendedName>
        <fullName evidence="1">Tf2-1-like SH3-like domain-containing protein</fullName>
    </recommendedName>
</protein>
<dbReference type="InterPro" id="IPR056924">
    <property type="entry name" value="SH3_Tf2-1"/>
</dbReference>
<accession>A0A9Q3HAE4</accession>
<dbReference type="Gene3D" id="3.30.420.10">
    <property type="entry name" value="Ribonuclease H-like superfamily/Ribonuclease H"/>
    <property type="match status" value="1"/>
</dbReference>
<dbReference type="EMBL" id="AVOT02014110">
    <property type="protein sequence ID" value="MBW0497306.1"/>
    <property type="molecule type" value="Genomic_DNA"/>
</dbReference>
<dbReference type="InterPro" id="IPR012337">
    <property type="entry name" value="RNaseH-like_sf"/>
</dbReference>